<dbReference type="Gene3D" id="3.40.470.10">
    <property type="entry name" value="Uracil-DNA glycosylase-like domain"/>
    <property type="match status" value="1"/>
</dbReference>
<evidence type="ECO:0000259" key="5">
    <source>
        <dbReference type="Pfam" id="PF03167"/>
    </source>
</evidence>
<proteinExistence type="predicted"/>
<comment type="caution">
    <text evidence="6">The sequence shown here is derived from an EMBL/GenBank/DDBJ whole genome shotgun (WGS) entry which is preliminary data.</text>
</comment>
<keyword evidence="3" id="KW-0234">DNA repair</keyword>
<dbReference type="GO" id="GO:0006285">
    <property type="term" value="P:base-excision repair, AP site formation"/>
    <property type="evidence" value="ECO:0007669"/>
    <property type="project" value="InterPro"/>
</dbReference>
<evidence type="ECO:0000256" key="4">
    <source>
        <dbReference type="SAM" id="MobiDB-lite"/>
    </source>
</evidence>
<dbReference type="PANTHER" id="PTHR12159:SF9">
    <property type="entry name" value="G_T MISMATCH-SPECIFIC THYMINE DNA GLYCOSYLASE"/>
    <property type="match status" value="1"/>
</dbReference>
<feature type="region of interest" description="Disordered" evidence="4">
    <location>
        <begin position="63"/>
        <end position="158"/>
    </location>
</feature>
<dbReference type="Pfam" id="PF03167">
    <property type="entry name" value="UDG"/>
    <property type="match status" value="1"/>
</dbReference>
<reference evidence="7" key="1">
    <citation type="submission" date="2017-03" db="EMBL/GenBank/DDBJ databases">
        <title>Genomes of endolithic fungi from Antarctica.</title>
        <authorList>
            <person name="Coleine C."/>
            <person name="Masonjones S."/>
            <person name="Stajich J.E."/>
        </authorList>
    </citation>
    <scope>NUCLEOTIDE SEQUENCE [LARGE SCALE GENOMIC DNA]</scope>
    <source>
        <strain evidence="7">CCFEE 5527</strain>
    </source>
</reference>
<accession>A0A1V8TKU5</accession>
<dbReference type="InParanoid" id="A0A1V8TKU5"/>
<dbReference type="PANTHER" id="PTHR12159">
    <property type="entry name" value="G/T AND G/U MISMATCH-SPECIFIC DNA GLYCOSYLASE"/>
    <property type="match status" value="1"/>
</dbReference>
<dbReference type="OrthoDB" id="565731at2759"/>
<keyword evidence="2" id="KW-0378">Hydrolase</keyword>
<sequence length="360" mass="40544">MDRTLELLTRVRRSDRSLDGRLFFRQLIKLPCGKLRQSRLESDTMTKTGEKVELALQRATIEGQSVSEPQVETERRLEDESPEEVKTEARESTFATSLQRFRHDDSNGTSSSGQLPVTPTSRSTRKRKLEPTGLDVKPAVLPSPAKKRRTPSKYTGPEAFEHLSPLTDTLAPNLICIFVGTNPGIRTAEAGHAYAHPSNMFWKLLHSSGCTPVRLKPEQDVDLPRLYSMGNTNIVSRPSKDAAQLSKAEMSAGTSILEEKIRKYRPEAVCIVGKGIWEAIWRWRYKRELKKGEFEYGWQAQRERMGVCEGWEGARAFVSSSTSGLSASTKPAEKVAIWKPFGEWVQQRRRERSQATAVPG</sequence>
<dbReference type="InterPro" id="IPR005122">
    <property type="entry name" value="Uracil-DNA_glycosylase-like"/>
</dbReference>
<evidence type="ECO:0000256" key="3">
    <source>
        <dbReference type="ARBA" id="ARBA00023204"/>
    </source>
</evidence>
<dbReference type="InterPro" id="IPR036895">
    <property type="entry name" value="Uracil-DNA_glycosylase-like_sf"/>
</dbReference>
<dbReference type="GO" id="GO:0008263">
    <property type="term" value="F:pyrimidine-specific mismatch base pair DNA N-glycosylase activity"/>
    <property type="evidence" value="ECO:0007669"/>
    <property type="project" value="TreeGrafter"/>
</dbReference>
<dbReference type="STRING" id="1507870.A0A1V8TKU5"/>
<dbReference type="InterPro" id="IPR015637">
    <property type="entry name" value="MUG/TDG"/>
</dbReference>
<evidence type="ECO:0000256" key="1">
    <source>
        <dbReference type="ARBA" id="ARBA00022763"/>
    </source>
</evidence>
<keyword evidence="7" id="KW-1185">Reference proteome</keyword>
<dbReference type="GO" id="GO:0004844">
    <property type="term" value="F:uracil DNA N-glycosylase activity"/>
    <property type="evidence" value="ECO:0007669"/>
    <property type="project" value="TreeGrafter"/>
</dbReference>
<evidence type="ECO:0000313" key="6">
    <source>
        <dbReference type="EMBL" id="OQO11858.1"/>
    </source>
</evidence>
<gene>
    <name evidence="6" type="ORF">B0A48_03585</name>
</gene>
<feature type="domain" description="Uracil-DNA glycosylase-like" evidence="5">
    <location>
        <begin position="171"/>
        <end position="339"/>
    </location>
</feature>
<dbReference type="Proteomes" id="UP000192596">
    <property type="component" value="Unassembled WGS sequence"/>
</dbReference>
<name>A0A1V8TKU5_9PEZI</name>
<feature type="compositionally biased region" description="Polar residues" evidence="4">
    <location>
        <begin position="107"/>
        <end position="122"/>
    </location>
</feature>
<keyword evidence="1" id="KW-0227">DNA damage</keyword>
<protein>
    <recommendedName>
        <fullName evidence="5">Uracil-DNA glycosylase-like domain-containing protein</fullName>
    </recommendedName>
</protein>
<dbReference type="CDD" id="cd10028">
    <property type="entry name" value="UDG-F2_TDG_MUG"/>
    <property type="match status" value="1"/>
</dbReference>
<dbReference type="AlphaFoldDB" id="A0A1V8TKU5"/>
<evidence type="ECO:0000256" key="2">
    <source>
        <dbReference type="ARBA" id="ARBA00022801"/>
    </source>
</evidence>
<evidence type="ECO:0000313" key="7">
    <source>
        <dbReference type="Proteomes" id="UP000192596"/>
    </source>
</evidence>
<dbReference type="EMBL" id="NAJO01000006">
    <property type="protein sequence ID" value="OQO11858.1"/>
    <property type="molecule type" value="Genomic_DNA"/>
</dbReference>
<dbReference type="FunFam" id="3.40.470.10:FF:000010">
    <property type="entry name" value="G/U mismatch-specific DNA glycosylase"/>
    <property type="match status" value="1"/>
</dbReference>
<dbReference type="SUPFAM" id="SSF52141">
    <property type="entry name" value="Uracil-DNA glycosylase-like"/>
    <property type="match status" value="1"/>
</dbReference>
<feature type="compositionally biased region" description="Basic and acidic residues" evidence="4">
    <location>
        <begin position="72"/>
        <end position="91"/>
    </location>
</feature>
<organism evidence="6 7">
    <name type="scientific">Cryoendolithus antarcticus</name>
    <dbReference type="NCBI Taxonomy" id="1507870"/>
    <lineage>
        <taxon>Eukaryota</taxon>
        <taxon>Fungi</taxon>
        <taxon>Dikarya</taxon>
        <taxon>Ascomycota</taxon>
        <taxon>Pezizomycotina</taxon>
        <taxon>Dothideomycetes</taxon>
        <taxon>Dothideomycetidae</taxon>
        <taxon>Cladosporiales</taxon>
        <taxon>Cladosporiaceae</taxon>
        <taxon>Cryoendolithus</taxon>
    </lineage>
</organism>